<dbReference type="EMBL" id="KL142401">
    <property type="protein sequence ID" value="KDR69624.1"/>
    <property type="molecule type" value="Genomic_DNA"/>
</dbReference>
<feature type="compositionally biased region" description="Basic and acidic residues" evidence="1">
    <location>
        <begin position="46"/>
        <end position="57"/>
    </location>
</feature>
<dbReference type="HOGENOM" id="CLU_2996634_0_0_1"/>
<feature type="compositionally biased region" description="Basic and acidic residues" evidence="1">
    <location>
        <begin position="21"/>
        <end position="34"/>
    </location>
</feature>
<feature type="region of interest" description="Disordered" evidence="1">
    <location>
        <begin position="1"/>
        <end position="57"/>
    </location>
</feature>
<dbReference type="Proteomes" id="UP000027222">
    <property type="component" value="Unassembled WGS sequence"/>
</dbReference>
<organism evidence="2 3">
    <name type="scientific">Galerina marginata (strain CBS 339.88)</name>
    <dbReference type="NCBI Taxonomy" id="685588"/>
    <lineage>
        <taxon>Eukaryota</taxon>
        <taxon>Fungi</taxon>
        <taxon>Dikarya</taxon>
        <taxon>Basidiomycota</taxon>
        <taxon>Agaricomycotina</taxon>
        <taxon>Agaricomycetes</taxon>
        <taxon>Agaricomycetidae</taxon>
        <taxon>Agaricales</taxon>
        <taxon>Agaricineae</taxon>
        <taxon>Strophariaceae</taxon>
        <taxon>Galerina</taxon>
    </lineage>
</organism>
<feature type="compositionally biased region" description="Basic and acidic residues" evidence="1">
    <location>
        <begin position="1"/>
        <end position="10"/>
    </location>
</feature>
<reference evidence="3" key="1">
    <citation type="journal article" date="2014" name="Proc. Natl. Acad. Sci. U.S.A.">
        <title>Extensive sampling of basidiomycete genomes demonstrates inadequacy of the white-rot/brown-rot paradigm for wood decay fungi.</title>
        <authorList>
            <person name="Riley R."/>
            <person name="Salamov A.A."/>
            <person name="Brown D.W."/>
            <person name="Nagy L.G."/>
            <person name="Floudas D."/>
            <person name="Held B.W."/>
            <person name="Levasseur A."/>
            <person name="Lombard V."/>
            <person name="Morin E."/>
            <person name="Otillar R."/>
            <person name="Lindquist E.A."/>
            <person name="Sun H."/>
            <person name="LaButti K.M."/>
            <person name="Schmutz J."/>
            <person name="Jabbour D."/>
            <person name="Luo H."/>
            <person name="Baker S.E."/>
            <person name="Pisabarro A.G."/>
            <person name="Walton J.D."/>
            <person name="Blanchette R.A."/>
            <person name="Henrissat B."/>
            <person name="Martin F."/>
            <person name="Cullen D."/>
            <person name="Hibbett D.S."/>
            <person name="Grigoriev I.V."/>
        </authorList>
    </citation>
    <scope>NUCLEOTIDE SEQUENCE [LARGE SCALE GENOMIC DNA]</scope>
    <source>
        <strain evidence="3">CBS 339.88</strain>
    </source>
</reference>
<evidence type="ECO:0000313" key="2">
    <source>
        <dbReference type="EMBL" id="KDR69624.1"/>
    </source>
</evidence>
<keyword evidence="3" id="KW-1185">Reference proteome</keyword>
<sequence>MDPPKRRDVLGGENSGIEPGSSDRRKAAGEEDQRRKSRLQNFGRFGKGETTKPKVRT</sequence>
<evidence type="ECO:0000313" key="3">
    <source>
        <dbReference type="Proteomes" id="UP000027222"/>
    </source>
</evidence>
<evidence type="ECO:0000256" key="1">
    <source>
        <dbReference type="SAM" id="MobiDB-lite"/>
    </source>
</evidence>
<gene>
    <name evidence="2" type="ORF">GALMADRAFT_255822</name>
</gene>
<protein>
    <submittedName>
        <fullName evidence="2">Uncharacterized protein</fullName>
    </submittedName>
</protein>
<dbReference type="AlphaFoldDB" id="A0A067SPK4"/>
<accession>A0A067SPK4</accession>
<proteinExistence type="predicted"/>
<name>A0A067SPK4_GALM3</name>